<dbReference type="Gene3D" id="3.40.250.10">
    <property type="entry name" value="Rhodanese-like domain"/>
    <property type="match status" value="1"/>
</dbReference>
<gene>
    <name evidence="2" type="ORF">KEC16_01050</name>
</gene>
<comment type="caution">
    <text evidence="2">The sequence shown here is derived from an EMBL/GenBank/DDBJ whole genome shotgun (WGS) entry which is preliminary data.</text>
</comment>
<reference evidence="2 3" key="1">
    <citation type="submission" date="2021-04" db="EMBL/GenBank/DDBJ databases">
        <title>Magnetospirillum sulfuroxidans sp. nov., a facultative chemolithoautotrophic sulfur-oxidizing alphaproteobacterium isolated from freshwater sediment and proposals for Paramagetospirillum gen. nov., and Magnetospirillaceae fam. nov.</title>
        <authorList>
            <person name="Koziaeva V."/>
            <person name="Geelhoed J.S."/>
            <person name="Sorokin D.Y."/>
            <person name="Grouzdev D.S."/>
        </authorList>
    </citation>
    <scope>NUCLEOTIDE SEQUENCE [LARGE SCALE GENOMIC DNA]</scope>
    <source>
        <strain evidence="2 3">J10</strain>
    </source>
</reference>
<accession>A0ABS5I796</accession>
<dbReference type="PANTHER" id="PTHR44086">
    <property type="entry name" value="THIOSULFATE SULFURTRANSFERASE RDL2, MITOCHONDRIAL-RELATED"/>
    <property type="match status" value="1"/>
</dbReference>
<evidence type="ECO:0000313" key="3">
    <source>
        <dbReference type="Proteomes" id="UP000680714"/>
    </source>
</evidence>
<dbReference type="Proteomes" id="UP000680714">
    <property type="component" value="Unassembled WGS sequence"/>
</dbReference>
<dbReference type="PANTHER" id="PTHR44086:SF10">
    <property type="entry name" value="THIOSULFATE SULFURTRANSFERASE_RHODANESE-LIKE DOMAIN-CONTAINING PROTEIN 3"/>
    <property type="match status" value="1"/>
</dbReference>
<evidence type="ECO:0000259" key="1">
    <source>
        <dbReference type="PROSITE" id="PS50206"/>
    </source>
</evidence>
<dbReference type="CDD" id="cd00158">
    <property type="entry name" value="RHOD"/>
    <property type="match status" value="1"/>
</dbReference>
<dbReference type="Pfam" id="PF00581">
    <property type="entry name" value="Rhodanese"/>
    <property type="match status" value="1"/>
</dbReference>
<dbReference type="PROSITE" id="PS50206">
    <property type="entry name" value="RHODANESE_3"/>
    <property type="match status" value="1"/>
</dbReference>
<proteinExistence type="predicted"/>
<dbReference type="InterPro" id="IPR036873">
    <property type="entry name" value="Rhodanese-like_dom_sf"/>
</dbReference>
<protein>
    <submittedName>
        <fullName evidence="2">Rhodanese-like domain-containing protein</fullName>
    </submittedName>
</protein>
<dbReference type="SMART" id="SM00450">
    <property type="entry name" value="RHOD"/>
    <property type="match status" value="1"/>
</dbReference>
<feature type="domain" description="Rhodanese" evidence="1">
    <location>
        <begin position="31"/>
        <end position="120"/>
    </location>
</feature>
<sequence length="120" mass="12815">MMNRLFGSMFGGGQAGNVHMVSPATVREWLDAGQVVLIDVRETNEHAAERIKGAINLPLSTFEVSQLPAIPEGAKLVFHCRSGQRCGMTAAKAVAAGYTGEINRMDGGIMGWRAMGLPVE</sequence>
<organism evidence="2 3">
    <name type="scientific">Magnetospirillum sulfuroxidans</name>
    <dbReference type="NCBI Taxonomy" id="611300"/>
    <lineage>
        <taxon>Bacteria</taxon>
        <taxon>Pseudomonadati</taxon>
        <taxon>Pseudomonadota</taxon>
        <taxon>Alphaproteobacteria</taxon>
        <taxon>Rhodospirillales</taxon>
        <taxon>Rhodospirillaceae</taxon>
        <taxon>Magnetospirillum</taxon>
    </lineage>
</organism>
<dbReference type="RefSeq" id="WP_211545802.1">
    <property type="nucleotide sequence ID" value="NZ_JAGTUF010000001.1"/>
</dbReference>
<evidence type="ECO:0000313" key="2">
    <source>
        <dbReference type="EMBL" id="MBR9970297.1"/>
    </source>
</evidence>
<dbReference type="InterPro" id="IPR001763">
    <property type="entry name" value="Rhodanese-like_dom"/>
</dbReference>
<name>A0ABS5I796_9PROT</name>
<dbReference type="EMBL" id="JAGTUF010000001">
    <property type="protein sequence ID" value="MBR9970297.1"/>
    <property type="molecule type" value="Genomic_DNA"/>
</dbReference>
<dbReference type="SUPFAM" id="SSF52821">
    <property type="entry name" value="Rhodanese/Cell cycle control phosphatase"/>
    <property type="match status" value="1"/>
</dbReference>
<keyword evidence="3" id="KW-1185">Reference proteome</keyword>